<evidence type="ECO:0000256" key="3">
    <source>
        <dbReference type="ARBA" id="ARBA00022969"/>
    </source>
</evidence>
<dbReference type="GO" id="GO:0042601">
    <property type="term" value="C:endospore-forming forespore"/>
    <property type="evidence" value="ECO:0007669"/>
    <property type="project" value="InterPro"/>
</dbReference>
<feature type="region of interest" description="Disordered" evidence="5">
    <location>
        <begin position="38"/>
        <end position="59"/>
    </location>
</feature>
<evidence type="ECO:0000256" key="2">
    <source>
        <dbReference type="ARBA" id="ARBA00006573"/>
    </source>
</evidence>
<comment type="similarity">
    <text evidence="2 4">Belongs to the SspH family.</text>
</comment>
<evidence type="ECO:0000313" key="7">
    <source>
        <dbReference type="Proteomes" id="UP000602050"/>
    </source>
</evidence>
<gene>
    <name evidence="4 6" type="primary">sspH</name>
    <name evidence="6" type="ORF">GCM10010978_05510</name>
</gene>
<dbReference type="GO" id="GO:0030436">
    <property type="term" value="P:asexual sporulation"/>
    <property type="evidence" value="ECO:0007669"/>
    <property type="project" value="UniProtKB-UniRule"/>
</dbReference>
<name>A0A8J3EK56_9BACI</name>
<comment type="induction">
    <text evidence="4">Expressed only in the forespore compartment of sporulating cells.</text>
</comment>
<reference evidence="6" key="1">
    <citation type="journal article" date="2014" name="Int. J. Syst. Evol. Microbiol.">
        <title>Complete genome sequence of Corynebacterium casei LMG S-19264T (=DSM 44701T), isolated from a smear-ripened cheese.</title>
        <authorList>
            <consortium name="US DOE Joint Genome Institute (JGI-PGF)"/>
            <person name="Walter F."/>
            <person name="Albersmeier A."/>
            <person name="Kalinowski J."/>
            <person name="Ruckert C."/>
        </authorList>
    </citation>
    <scope>NUCLEOTIDE SEQUENCE</scope>
    <source>
        <strain evidence="6">CGMCC 1.12360</strain>
    </source>
</reference>
<accession>A0A8J3EK56</accession>
<dbReference type="Pfam" id="PF08141">
    <property type="entry name" value="SspH"/>
    <property type="match status" value="1"/>
</dbReference>
<dbReference type="NCBIfam" id="TIGR02861">
    <property type="entry name" value="SASP_H"/>
    <property type="match status" value="1"/>
</dbReference>
<evidence type="ECO:0000313" key="6">
    <source>
        <dbReference type="EMBL" id="GGH70512.1"/>
    </source>
</evidence>
<comment type="caution">
    <text evidence="6">The sequence shown here is derived from an EMBL/GenBank/DDBJ whole genome shotgun (WGS) entry which is preliminary data.</text>
</comment>
<organism evidence="6 7">
    <name type="scientific">Compostibacillus humi</name>
    <dbReference type="NCBI Taxonomy" id="1245525"/>
    <lineage>
        <taxon>Bacteria</taxon>
        <taxon>Bacillati</taxon>
        <taxon>Bacillota</taxon>
        <taxon>Bacilli</taxon>
        <taxon>Bacillales</taxon>
        <taxon>Bacillaceae</taxon>
        <taxon>Compostibacillus</taxon>
    </lineage>
</organism>
<dbReference type="AlphaFoldDB" id="A0A8J3EK56"/>
<reference evidence="6" key="2">
    <citation type="submission" date="2020-09" db="EMBL/GenBank/DDBJ databases">
        <authorList>
            <person name="Sun Q."/>
            <person name="Zhou Y."/>
        </authorList>
    </citation>
    <scope>NUCLEOTIDE SEQUENCE</scope>
    <source>
        <strain evidence="6">CGMCC 1.12360</strain>
    </source>
</reference>
<evidence type="ECO:0000256" key="4">
    <source>
        <dbReference type="HAMAP-Rule" id="MF_00667"/>
    </source>
</evidence>
<dbReference type="Proteomes" id="UP000602050">
    <property type="component" value="Unassembled WGS sequence"/>
</dbReference>
<proteinExistence type="evidence at transcript level"/>
<dbReference type="HAMAP" id="MF_00667">
    <property type="entry name" value="SspH"/>
    <property type="match status" value="1"/>
</dbReference>
<dbReference type="InterPro" id="IPR012610">
    <property type="entry name" value="SASP_SspH"/>
</dbReference>
<sequence>MNKQRAIEITESPDLVHVTYNGQRVYIQHVNEDNNTARVYPLDDPQNEFDVDLDQLKET</sequence>
<protein>
    <recommendedName>
        <fullName evidence="4">Small, acid-soluble spore protein H</fullName>
        <shortName evidence="4">SASP H</shortName>
    </recommendedName>
</protein>
<evidence type="ECO:0000256" key="5">
    <source>
        <dbReference type="SAM" id="MobiDB-lite"/>
    </source>
</evidence>
<dbReference type="RefSeq" id="WP_188390845.1">
    <property type="nucleotide sequence ID" value="NZ_BMEV01000006.1"/>
</dbReference>
<dbReference type="EMBL" id="BMEV01000006">
    <property type="protein sequence ID" value="GGH70512.1"/>
    <property type="molecule type" value="Genomic_DNA"/>
</dbReference>
<keyword evidence="3 4" id="KW-0749">Sporulation</keyword>
<dbReference type="GO" id="GO:0030435">
    <property type="term" value="P:sporulation resulting in formation of a cellular spore"/>
    <property type="evidence" value="ECO:0007669"/>
    <property type="project" value="UniProtKB-KW"/>
</dbReference>
<comment type="subcellular location">
    <subcellularLocation>
        <location evidence="1 4">Spore core</location>
    </subcellularLocation>
</comment>
<evidence type="ECO:0000256" key="1">
    <source>
        <dbReference type="ARBA" id="ARBA00004288"/>
    </source>
</evidence>
<keyword evidence="7" id="KW-1185">Reference proteome</keyword>